<dbReference type="STRING" id="280332.CQ12_38535"/>
<dbReference type="EMBL" id="LLXZ01000060">
    <property type="protein sequence ID" value="KRR10338.1"/>
    <property type="molecule type" value="Genomic_DNA"/>
</dbReference>
<gene>
    <name evidence="1" type="ORF">CQ12_38535</name>
</gene>
<name>A0A0R3LR37_9BRAD</name>
<dbReference type="AlphaFoldDB" id="A0A0R3LR37"/>
<evidence type="ECO:0000313" key="1">
    <source>
        <dbReference type="EMBL" id="KRR10338.1"/>
    </source>
</evidence>
<comment type="caution">
    <text evidence="1">The sequence shown here is derived from an EMBL/GenBank/DDBJ whole genome shotgun (WGS) entry which is preliminary data.</text>
</comment>
<dbReference type="Proteomes" id="UP000050863">
    <property type="component" value="Unassembled WGS sequence"/>
</dbReference>
<keyword evidence="2" id="KW-1185">Reference proteome</keyword>
<sequence>MSTNDTFLAVFLGSKTGAKMAAWNALPEAERRAREQQGMAAWKAWVEKHQAAIVAMGGPLGKTKKVDSNGIADIGNEMGAFTVVRAGSHEAAAKLFENHPHFAIFPGERVEIMPVLPIPGG</sequence>
<reference evidence="1 2" key="1">
    <citation type="submission" date="2014-03" db="EMBL/GenBank/DDBJ databases">
        <title>Bradyrhizobium valentinum sp. nov., isolated from effective nodules of Lupinus mariae-josephae, a lupine endemic of basic-lime soils in Eastern Spain.</title>
        <authorList>
            <person name="Duran D."/>
            <person name="Rey L."/>
            <person name="Navarro A."/>
            <person name="Busquets A."/>
            <person name="Imperial J."/>
            <person name="Ruiz-Argueso T."/>
        </authorList>
    </citation>
    <scope>NUCLEOTIDE SEQUENCE [LARGE SCALE GENOMIC DNA]</scope>
    <source>
        <strain evidence="1 2">PAC68</strain>
    </source>
</reference>
<proteinExistence type="predicted"/>
<accession>A0A0R3LR37</accession>
<dbReference type="OrthoDB" id="5294869at2"/>
<organism evidence="1 2">
    <name type="scientific">Bradyrhizobium jicamae</name>
    <dbReference type="NCBI Taxonomy" id="280332"/>
    <lineage>
        <taxon>Bacteria</taxon>
        <taxon>Pseudomonadati</taxon>
        <taxon>Pseudomonadota</taxon>
        <taxon>Alphaproteobacteria</taxon>
        <taxon>Hyphomicrobiales</taxon>
        <taxon>Nitrobacteraceae</taxon>
        <taxon>Bradyrhizobium</taxon>
    </lineage>
</organism>
<protein>
    <recommendedName>
        <fullName evidence="3">YCII-related domain-containing protein</fullName>
    </recommendedName>
</protein>
<evidence type="ECO:0008006" key="3">
    <source>
        <dbReference type="Google" id="ProtNLM"/>
    </source>
</evidence>
<dbReference type="RefSeq" id="WP_057835133.1">
    <property type="nucleotide sequence ID" value="NZ_LLXZ01000060.1"/>
</dbReference>
<evidence type="ECO:0000313" key="2">
    <source>
        <dbReference type="Proteomes" id="UP000050863"/>
    </source>
</evidence>